<keyword evidence="1" id="KW-0479">Metal-binding</keyword>
<evidence type="ECO:0000256" key="2">
    <source>
        <dbReference type="ARBA" id="ARBA00022771"/>
    </source>
</evidence>
<comment type="caution">
    <text evidence="6">The sequence shown here is derived from an EMBL/GenBank/DDBJ whole genome shotgun (WGS) entry which is preliminary data.</text>
</comment>
<evidence type="ECO:0000256" key="1">
    <source>
        <dbReference type="ARBA" id="ARBA00022723"/>
    </source>
</evidence>
<gene>
    <name evidence="6" type="ORF">EDD18DRAFT_550608</name>
</gene>
<evidence type="ECO:0000259" key="5">
    <source>
        <dbReference type="PROSITE" id="PS50865"/>
    </source>
</evidence>
<evidence type="ECO:0000313" key="7">
    <source>
        <dbReference type="Proteomes" id="UP001175228"/>
    </source>
</evidence>
<reference evidence="6" key="1">
    <citation type="submission" date="2023-06" db="EMBL/GenBank/DDBJ databases">
        <authorList>
            <consortium name="Lawrence Berkeley National Laboratory"/>
            <person name="Ahrendt S."/>
            <person name="Sahu N."/>
            <person name="Indic B."/>
            <person name="Wong-Bajracharya J."/>
            <person name="Merenyi Z."/>
            <person name="Ke H.-M."/>
            <person name="Monk M."/>
            <person name="Kocsube S."/>
            <person name="Drula E."/>
            <person name="Lipzen A."/>
            <person name="Balint B."/>
            <person name="Henrissat B."/>
            <person name="Andreopoulos B."/>
            <person name="Martin F.M."/>
            <person name="Harder C.B."/>
            <person name="Rigling D."/>
            <person name="Ford K.L."/>
            <person name="Foster G.D."/>
            <person name="Pangilinan J."/>
            <person name="Papanicolaou A."/>
            <person name="Barry K."/>
            <person name="LaButti K."/>
            <person name="Viragh M."/>
            <person name="Koriabine M."/>
            <person name="Yan M."/>
            <person name="Riley R."/>
            <person name="Champramary S."/>
            <person name="Plett K.L."/>
            <person name="Tsai I.J."/>
            <person name="Slot J."/>
            <person name="Sipos G."/>
            <person name="Plett J."/>
            <person name="Nagy L.G."/>
            <person name="Grigoriev I.V."/>
        </authorList>
    </citation>
    <scope>NUCLEOTIDE SEQUENCE</scope>
    <source>
        <strain evidence="6">HWK02</strain>
    </source>
</reference>
<dbReference type="EMBL" id="JAUEPU010000034">
    <property type="protein sequence ID" value="KAK0490122.1"/>
    <property type="molecule type" value="Genomic_DNA"/>
</dbReference>
<dbReference type="Proteomes" id="UP001175228">
    <property type="component" value="Unassembled WGS sequence"/>
</dbReference>
<dbReference type="PROSITE" id="PS50865">
    <property type="entry name" value="ZF_MYND_2"/>
    <property type="match status" value="1"/>
</dbReference>
<evidence type="ECO:0000256" key="3">
    <source>
        <dbReference type="ARBA" id="ARBA00022833"/>
    </source>
</evidence>
<dbReference type="GO" id="GO:0008270">
    <property type="term" value="F:zinc ion binding"/>
    <property type="evidence" value="ECO:0007669"/>
    <property type="project" value="UniProtKB-KW"/>
</dbReference>
<evidence type="ECO:0000256" key="4">
    <source>
        <dbReference type="PROSITE-ProRule" id="PRU00134"/>
    </source>
</evidence>
<dbReference type="Gene3D" id="6.10.140.2220">
    <property type="match status" value="1"/>
</dbReference>
<dbReference type="SUPFAM" id="SSF144232">
    <property type="entry name" value="HIT/MYND zinc finger-like"/>
    <property type="match status" value="1"/>
</dbReference>
<dbReference type="Pfam" id="PF01753">
    <property type="entry name" value="zf-MYND"/>
    <property type="match status" value="1"/>
</dbReference>
<name>A0AA39UHY4_9AGAR</name>
<sequence>MSRRYFCFSESRLLDRMQTSEAQRSFTMLTQKVVRNRTHFSALCETLYEYFEKPPTESFLVETTGQALPAAYLQGLADILSLPKSTVLGLYGNDNLFRKLWPVIERWSIQLSDIIHAQDSHYLDDSTVWVVMEAFYELIYRLFHKNTSVPRVICREPHPLSASQLYFKVVQSHRPNLHQLRFFLKMPLLHYADIVSETTERGFQPFSDVPANTMMDCFRRSIAHIQDPTITFEARLHVHIFVDIVSRTSDGHGSMFLANRAFYWMCVSLSYIPAILAGDPHKCGDERLWPCLTYFGDQLDRSGQESVIEALDADILATVLKLDRVFPHAYEALVHILGGIQRSLIFRKVERSARKALHRIEQQCLDADLELGPTKDAWLATKAFAQHIRAFKNYYYTLGWDNRWLRCGNSHQCSKVSVGRHLKHCTACWDTLYCSRTCQKAAWKEHRLQCHEMVQRRKCSISIPLGTYDIIYLDRYIAEELKLNRRRIRDLKREYMKTHPRVPIRRLVINCDYSKIPGIHEIRSPKDMEERAAMLKSGIFVRPDKGKSQIIRLVTPWKGGSASMVFELLYTPDFPLDEDMLIRGL</sequence>
<protein>
    <recommendedName>
        <fullName evidence="5">MYND-type domain-containing protein</fullName>
    </recommendedName>
</protein>
<accession>A0AA39UHY4</accession>
<dbReference type="InterPro" id="IPR002893">
    <property type="entry name" value="Znf_MYND"/>
</dbReference>
<proteinExistence type="predicted"/>
<organism evidence="6 7">
    <name type="scientific">Armillaria luteobubalina</name>
    <dbReference type="NCBI Taxonomy" id="153913"/>
    <lineage>
        <taxon>Eukaryota</taxon>
        <taxon>Fungi</taxon>
        <taxon>Dikarya</taxon>
        <taxon>Basidiomycota</taxon>
        <taxon>Agaricomycotina</taxon>
        <taxon>Agaricomycetes</taxon>
        <taxon>Agaricomycetidae</taxon>
        <taxon>Agaricales</taxon>
        <taxon>Marasmiineae</taxon>
        <taxon>Physalacriaceae</taxon>
        <taxon>Armillaria</taxon>
    </lineage>
</organism>
<feature type="domain" description="MYND-type" evidence="5">
    <location>
        <begin position="410"/>
        <end position="450"/>
    </location>
</feature>
<keyword evidence="7" id="KW-1185">Reference proteome</keyword>
<keyword evidence="2 4" id="KW-0863">Zinc-finger</keyword>
<evidence type="ECO:0000313" key="6">
    <source>
        <dbReference type="EMBL" id="KAK0490122.1"/>
    </source>
</evidence>
<dbReference type="AlphaFoldDB" id="A0AA39UHY4"/>
<keyword evidence="3" id="KW-0862">Zinc</keyword>